<dbReference type="GO" id="GO:0005351">
    <property type="term" value="F:carbohydrate:proton symporter activity"/>
    <property type="evidence" value="ECO:0007669"/>
    <property type="project" value="TreeGrafter"/>
</dbReference>
<evidence type="ECO:0000256" key="5">
    <source>
        <dbReference type="ARBA" id="ARBA00022989"/>
    </source>
</evidence>
<comment type="caution">
    <text evidence="11">The sequence shown here is derived from an EMBL/GenBank/DDBJ whole genome shotgun (WGS) entry which is preliminary data.</text>
</comment>
<dbReference type="InterPro" id="IPR003663">
    <property type="entry name" value="Sugar/inositol_transpt"/>
</dbReference>
<dbReference type="SUPFAM" id="SSF103473">
    <property type="entry name" value="MFS general substrate transporter"/>
    <property type="match status" value="1"/>
</dbReference>
<feature type="transmembrane region" description="Helical" evidence="9">
    <location>
        <begin position="49"/>
        <end position="68"/>
    </location>
</feature>
<dbReference type="PANTHER" id="PTHR48022:SF2">
    <property type="entry name" value="PLASTIDIC GLUCOSE TRANSPORTER 4"/>
    <property type="match status" value="1"/>
</dbReference>
<dbReference type="InterPro" id="IPR020846">
    <property type="entry name" value="MFS_dom"/>
</dbReference>
<dbReference type="Proteomes" id="UP000038010">
    <property type="component" value="Unassembled WGS sequence"/>
</dbReference>
<feature type="transmembrane region" description="Helical" evidence="9">
    <location>
        <begin position="256"/>
        <end position="280"/>
    </location>
</feature>
<dbReference type="PROSITE" id="PS50850">
    <property type="entry name" value="MFS"/>
    <property type="match status" value="1"/>
</dbReference>
<dbReference type="PROSITE" id="PS00217">
    <property type="entry name" value="SUGAR_TRANSPORT_2"/>
    <property type="match status" value="1"/>
</dbReference>
<dbReference type="PRINTS" id="PR00171">
    <property type="entry name" value="SUGRTRNSPORT"/>
</dbReference>
<organism evidence="11 12">
    <name type="scientific">Cyphellophora attinorum</name>
    <dbReference type="NCBI Taxonomy" id="1664694"/>
    <lineage>
        <taxon>Eukaryota</taxon>
        <taxon>Fungi</taxon>
        <taxon>Dikarya</taxon>
        <taxon>Ascomycota</taxon>
        <taxon>Pezizomycotina</taxon>
        <taxon>Eurotiomycetes</taxon>
        <taxon>Chaetothyriomycetidae</taxon>
        <taxon>Chaetothyriales</taxon>
        <taxon>Cyphellophoraceae</taxon>
        <taxon>Cyphellophora</taxon>
    </lineage>
</organism>
<dbReference type="VEuPathDB" id="FungiDB:AB675_7563"/>
<feature type="transmembrane region" description="Helical" evidence="9">
    <location>
        <begin position="74"/>
        <end position="95"/>
    </location>
</feature>
<dbReference type="FunFam" id="1.20.1250.20:FF:000026">
    <property type="entry name" value="MFS quinate transporter QutD"/>
    <property type="match status" value="1"/>
</dbReference>
<dbReference type="InterPro" id="IPR050360">
    <property type="entry name" value="MFS_Sugar_Transporters"/>
</dbReference>
<name>A0A0N0NMK5_9EURO</name>
<dbReference type="OrthoDB" id="8120565at2759"/>
<dbReference type="InterPro" id="IPR036259">
    <property type="entry name" value="MFS_trans_sf"/>
</dbReference>
<feature type="transmembrane region" description="Helical" evidence="9">
    <location>
        <begin position="292"/>
        <end position="313"/>
    </location>
</feature>
<evidence type="ECO:0000256" key="3">
    <source>
        <dbReference type="ARBA" id="ARBA00022448"/>
    </source>
</evidence>
<feature type="compositionally biased region" description="Basic and acidic residues" evidence="8">
    <location>
        <begin position="492"/>
        <end position="504"/>
    </location>
</feature>
<dbReference type="InterPro" id="IPR005828">
    <property type="entry name" value="MFS_sugar_transport-like"/>
</dbReference>
<keyword evidence="4 9" id="KW-0812">Transmembrane</keyword>
<keyword evidence="12" id="KW-1185">Reference proteome</keyword>
<evidence type="ECO:0000313" key="12">
    <source>
        <dbReference type="Proteomes" id="UP000038010"/>
    </source>
</evidence>
<evidence type="ECO:0000313" key="11">
    <source>
        <dbReference type="EMBL" id="KPI40309.1"/>
    </source>
</evidence>
<dbReference type="InterPro" id="IPR005829">
    <property type="entry name" value="Sugar_transporter_CS"/>
</dbReference>
<feature type="transmembrane region" description="Helical" evidence="9">
    <location>
        <begin position="420"/>
        <end position="441"/>
    </location>
</feature>
<keyword evidence="5 9" id="KW-1133">Transmembrane helix</keyword>
<feature type="transmembrane region" description="Helical" evidence="9">
    <location>
        <begin position="146"/>
        <end position="167"/>
    </location>
</feature>
<feature type="transmembrane region" description="Helical" evidence="9">
    <location>
        <begin position="107"/>
        <end position="126"/>
    </location>
</feature>
<gene>
    <name evidence="11" type="ORF">AB675_7563</name>
</gene>
<feature type="region of interest" description="Disordered" evidence="8">
    <location>
        <begin position="489"/>
        <end position="517"/>
    </location>
</feature>
<dbReference type="Pfam" id="PF00083">
    <property type="entry name" value="Sugar_tr"/>
    <property type="match status" value="1"/>
</dbReference>
<keyword evidence="3 7" id="KW-0813">Transport</keyword>
<dbReference type="NCBIfam" id="TIGR00879">
    <property type="entry name" value="SP"/>
    <property type="match status" value="1"/>
</dbReference>
<dbReference type="RefSeq" id="XP_018000272.1">
    <property type="nucleotide sequence ID" value="XM_018147942.1"/>
</dbReference>
<dbReference type="AlphaFoldDB" id="A0A0N0NMK5"/>
<evidence type="ECO:0000256" key="1">
    <source>
        <dbReference type="ARBA" id="ARBA00004141"/>
    </source>
</evidence>
<comment type="similarity">
    <text evidence="2 7">Belongs to the major facilitator superfamily. Sugar transporter (TC 2.A.1.1) family.</text>
</comment>
<dbReference type="GeneID" id="28739822"/>
<evidence type="ECO:0000256" key="2">
    <source>
        <dbReference type="ARBA" id="ARBA00010992"/>
    </source>
</evidence>
<evidence type="ECO:0000256" key="6">
    <source>
        <dbReference type="ARBA" id="ARBA00023136"/>
    </source>
</evidence>
<evidence type="ECO:0000259" key="10">
    <source>
        <dbReference type="PROSITE" id="PS50850"/>
    </source>
</evidence>
<evidence type="ECO:0000256" key="8">
    <source>
        <dbReference type="SAM" id="MobiDB-lite"/>
    </source>
</evidence>
<feature type="transmembrane region" description="Helical" evidence="9">
    <location>
        <begin position="355"/>
        <end position="380"/>
    </location>
</feature>
<accession>A0A0N0NMK5</accession>
<feature type="transmembrane region" description="Helical" evidence="9">
    <location>
        <begin position="392"/>
        <end position="414"/>
    </location>
</feature>
<comment type="subcellular location">
    <subcellularLocation>
        <location evidence="1">Membrane</location>
        <topology evidence="1">Multi-pass membrane protein</topology>
    </subcellularLocation>
</comment>
<evidence type="ECO:0000256" key="7">
    <source>
        <dbReference type="RuleBase" id="RU003346"/>
    </source>
</evidence>
<proteinExistence type="inferred from homology"/>
<evidence type="ECO:0000256" key="9">
    <source>
        <dbReference type="SAM" id="Phobius"/>
    </source>
</evidence>
<feature type="transmembrane region" description="Helical" evidence="9">
    <location>
        <begin position="20"/>
        <end position="42"/>
    </location>
</feature>
<dbReference type="PROSITE" id="PS00216">
    <property type="entry name" value="SUGAR_TRANSPORT_1"/>
    <property type="match status" value="1"/>
</dbReference>
<evidence type="ECO:0000256" key="4">
    <source>
        <dbReference type="ARBA" id="ARBA00022692"/>
    </source>
</evidence>
<feature type="domain" description="Major facilitator superfamily (MFS) profile" evidence="10">
    <location>
        <begin position="1"/>
        <end position="445"/>
    </location>
</feature>
<keyword evidence="6 9" id="KW-0472">Membrane</keyword>
<dbReference type="PANTHER" id="PTHR48022">
    <property type="entry name" value="PLASTIDIC GLUCOSE TRANSPORTER 4"/>
    <property type="match status" value="1"/>
</dbReference>
<dbReference type="GO" id="GO:0016020">
    <property type="term" value="C:membrane"/>
    <property type="evidence" value="ECO:0007669"/>
    <property type="project" value="UniProtKB-SubCell"/>
</dbReference>
<feature type="transmembrane region" description="Helical" evidence="9">
    <location>
        <begin position="320"/>
        <end position="343"/>
    </location>
</feature>
<dbReference type="Gene3D" id="1.20.1250.20">
    <property type="entry name" value="MFS general substrate transporter like domains"/>
    <property type="match status" value="1"/>
</dbReference>
<protein>
    <submittedName>
        <fullName evidence="11">Hexose transporter HXT17</fullName>
    </submittedName>
</protein>
<reference evidence="11 12" key="1">
    <citation type="submission" date="2015-06" db="EMBL/GenBank/DDBJ databases">
        <title>Draft genome of the ant-associated black yeast Phialophora attae CBS 131958.</title>
        <authorList>
            <person name="Moreno L.F."/>
            <person name="Stielow B.J."/>
            <person name="de Hoog S."/>
            <person name="Vicente V.A."/>
            <person name="Weiss V.A."/>
            <person name="de Vries M."/>
            <person name="Cruz L.M."/>
            <person name="Souza E.M."/>
        </authorList>
    </citation>
    <scope>NUCLEOTIDE SEQUENCE [LARGE SCALE GENOMIC DNA]</scope>
    <source>
        <strain evidence="11 12">CBS 131958</strain>
    </source>
</reference>
<sequence length="517" mass="56259">MPAFINRLEPYYSGATGIEQGLLTAILELGAWVGVLFNGWLADAVGRRISVVIAAAIFTVGVIIQACTQSADHIFAGRFVIGIGVGAFSMLVPLYNAELAPPEVRGSLVALQQLAITFGIMVSYWIGYGTNFIGGTGDSQSDAAWLVPICIQLLPSTILASGMLLFMPQSPRHLMNRGREEECLETLARLRKTGPDDMRVKIEFLEIKAAREFEVLRLREKFPQYQDGSFKSNFMVGLYDYMSLVTNKAMRKRTMVAVFVMVFQQWNGVNAILYYAPFIFQGFGFEDNTTSLLATGVVGVVMFLATIPAVLYVDKLGRKTILIVGGLGMATCHFIVAGIIGAYSDNWPAHRGAGWVAVVFVWFYAINFGYSWGPVAWIVISEVYPLGMRAKGISIGGSSNWLNNFAVAVSTSPFINATQFGAFIFFGAITVVGCLWVYFFVPETKGRTLEEMDELFGEVGFAQADLARKEKIERDIGLIALLGGPEAAAADHTSDSDEGKKSGSEHVTPAIPGEKAG</sequence>
<dbReference type="EMBL" id="LFJN01000012">
    <property type="protein sequence ID" value="KPI40309.1"/>
    <property type="molecule type" value="Genomic_DNA"/>
</dbReference>